<protein>
    <submittedName>
        <fullName evidence="4">Glutathione S-transferase family protein</fullName>
    </submittedName>
</protein>
<dbReference type="InterPro" id="IPR010987">
    <property type="entry name" value="Glutathione-S-Trfase_C-like"/>
</dbReference>
<dbReference type="GO" id="GO:0016740">
    <property type="term" value="F:transferase activity"/>
    <property type="evidence" value="ECO:0007669"/>
    <property type="project" value="UniProtKB-KW"/>
</dbReference>
<dbReference type="Gene3D" id="3.40.30.10">
    <property type="entry name" value="Glutaredoxin"/>
    <property type="match status" value="1"/>
</dbReference>
<dbReference type="InterPro" id="IPR004045">
    <property type="entry name" value="Glutathione_S-Trfase_N"/>
</dbReference>
<organism evidence="4 5">
    <name type="scientific">Pseudoalteromonas caenipelagi</name>
    <dbReference type="NCBI Taxonomy" id="2726988"/>
    <lineage>
        <taxon>Bacteria</taxon>
        <taxon>Pseudomonadati</taxon>
        <taxon>Pseudomonadota</taxon>
        <taxon>Gammaproteobacteria</taxon>
        <taxon>Alteromonadales</taxon>
        <taxon>Pseudoalteromonadaceae</taxon>
        <taxon>Pseudoalteromonas</taxon>
    </lineage>
</organism>
<sequence>MYTLYYSPRACSLATQVILRELGQDIEIIDKSNVSNFNAINPVGSIPVLVDEGKVLTEGVAILLYVLQKHHSPMLPGDPLGYHRAVQDMLFANATMHPAYSKLFFIANNVVDEQSKLDLLHKASLRINELWQVVESRLHECDFLGGEQLSAADVLLAVYSHWGHLFAVDIKIGEHTRAMIQRVEARASFVQSLAAEQAQSCSL</sequence>
<dbReference type="EMBL" id="JABBPG010000008">
    <property type="protein sequence ID" value="NOU52169.1"/>
    <property type="molecule type" value="Genomic_DNA"/>
</dbReference>
<dbReference type="PROSITE" id="PS50404">
    <property type="entry name" value="GST_NTER"/>
    <property type="match status" value="1"/>
</dbReference>
<name>A0A849VEM4_9GAMM</name>
<dbReference type="PANTHER" id="PTHR44051:SF8">
    <property type="entry name" value="GLUTATHIONE S-TRANSFERASE GSTA"/>
    <property type="match status" value="1"/>
</dbReference>
<dbReference type="CDD" id="cd03057">
    <property type="entry name" value="GST_N_Beta"/>
    <property type="match status" value="1"/>
</dbReference>
<dbReference type="PANTHER" id="PTHR44051">
    <property type="entry name" value="GLUTATHIONE S-TRANSFERASE-RELATED"/>
    <property type="match status" value="1"/>
</dbReference>
<dbReference type="Pfam" id="PF02798">
    <property type="entry name" value="GST_N"/>
    <property type="match status" value="1"/>
</dbReference>
<dbReference type="AlphaFoldDB" id="A0A849VEM4"/>
<dbReference type="InterPro" id="IPR036249">
    <property type="entry name" value="Thioredoxin-like_sf"/>
</dbReference>
<dbReference type="Proteomes" id="UP000586305">
    <property type="component" value="Unassembled WGS sequence"/>
</dbReference>
<comment type="similarity">
    <text evidence="1">Belongs to the GST superfamily.</text>
</comment>
<gene>
    <name evidence="4" type="ORF">HG263_16695</name>
</gene>
<dbReference type="RefSeq" id="WP_171627228.1">
    <property type="nucleotide sequence ID" value="NZ_JABBPG010000008.1"/>
</dbReference>
<evidence type="ECO:0000259" key="3">
    <source>
        <dbReference type="PROSITE" id="PS50405"/>
    </source>
</evidence>
<feature type="domain" description="GST C-terminal" evidence="3">
    <location>
        <begin position="78"/>
        <end position="202"/>
    </location>
</feature>
<feature type="domain" description="GST N-terminal" evidence="2">
    <location>
        <begin position="1"/>
        <end position="74"/>
    </location>
</feature>
<dbReference type="SUPFAM" id="SSF47616">
    <property type="entry name" value="GST C-terminal domain-like"/>
    <property type="match status" value="1"/>
</dbReference>
<keyword evidence="4" id="KW-0808">Transferase</keyword>
<dbReference type="SFLD" id="SFLDG00358">
    <property type="entry name" value="Main_(cytGST)"/>
    <property type="match status" value="1"/>
</dbReference>
<dbReference type="SUPFAM" id="SSF52833">
    <property type="entry name" value="Thioredoxin-like"/>
    <property type="match status" value="1"/>
</dbReference>
<evidence type="ECO:0000256" key="1">
    <source>
        <dbReference type="RuleBase" id="RU003494"/>
    </source>
</evidence>
<keyword evidence="5" id="KW-1185">Reference proteome</keyword>
<comment type="caution">
    <text evidence="4">The sequence shown here is derived from an EMBL/GenBank/DDBJ whole genome shotgun (WGS) entry which is preliminary data.</text>
</comment>
<reference evidence="4 5" key="1">
    <citation type="submission" date="2020-04" db="EMBL/GenBank/DDBJ databases">
        <title>Pseudoalteromonas caenipelagi sp. nov., isolated from a tidal flat.</title>
        <authorList>
            <person name="Park S."/>
            <person name="Yoon J.-H."/>
        </authorList>
    </citation>
    <scope>NUCLEOTIDE SEQUENCE [LARGE SCALE GENOMIC DNA]</scope>
    <source>
        <strain evidence="4 5">JBTF-M23</strain>
    </source>
</reference>
<dbReference type="PROSITE" id="PS50405">
    <property type="entry name" value="GST_CTER"/>
    <property type="match status" value="1"/>
</dbReference>
<evidence type="ECO:0000313" key="5">
    <source>
        <dbReference type="Proteomes" id="UP000586305"/>
    </source>
</evidence>
<dbReference type="Pfam" id="PF00043">
    <property type="entry name" value="GST_C"/>
    <property type="match status" value="1"/>
</dbReference>
<evidence type="ECO:0000313" key="4">
    <source>
        <dbReference type="EMBL" id="NOU52169.1"/>
    </source>
</evidence>
<dbReference type="InterPro" id="IPR040079">
    <property type="entry name" value="Glutathione_S-Trfase"/>
</dbReference>
<dbReference type="SFLD" id="SFLDS00019">
    <property type="entry name" value="Glutathione_Transferase_(cytos"/>
    <property type="match status" value="1"/>
</dbReference>
<dbReference type="InterPro" id="IPR036282">
    <property type="entry name" value="Glutathione-S-Trfase_C_sf"/>
</dbReference>
<proteinExistence type="inferred from homology"/>
<dbReference type="InterPro" id="IPR004046">
    <property type="entry name" value="GST_C"/>
</dbReference>
<accession>A0A849VEM4</accession>
<dbReference type="Gene3D" id="1.20.1050.10">
    <property type="match status" value="1"/>
</dbReference>
<evidence type="ECO:0000259" key="2">
    <source>
        <dbReference type="PROSITE" id="PS50404"/>
    </source>
</evidence>